<protein>
    <submittedName>
        <fullName evidence="2">Uncharacterized protein</fullName>
    </submittedName>
</protein>
<proteinExistence type="predicted"/>
<organism evidence="2 3">
    <name type="scientific">Ilyodon furcidens</name>
    <name type="common">goldbreast splitfin</name>
    <dbReference type="NCBI Taxonomy" id="33524"/>
    <lineage>
        <taxon>Eukaryota</taxon>
        <taxon>Metazoa</taxon>
        <taxon>Chordata</taxon>
        <taxon>Craniata</taxon>
        <taxon>Vertebrata</taxon>
        <taxon>Euteleostomi</taxon>
        <taxon>Actinopterygii</taxon>
        <taxon>Neopterygii</taxon>
        <taxon>Teleostei</taxon>
        <taxon>Neoteleostei</taxon>
        <taxon>Acanthomorphata</taxon>
        <taxon>Ovalentaria</taxon>
        <taxon>Atherinomorphae</taxon>
        <taxon>Cyprinodontiformes</taxon>
        <taxon>Goodeidae</taxon>
        <taxon>Ilyodon</taxon>
    </lineage>
</organism>
<dbReference type="EMBL" id="JAHRIQ010060928">
    <property type="protein sequence ID" value="MEQ2241408.1"/>
    <property type="molecule type" value="Genomic_DNA"/>
</dbReference>
<gene>
    <name evidence="2" type="ORF">ILYODFUR_024933</name>
</gene>
<dbReference type="Proteomes" id="UP001482620">
    <property type="component" value="Unassembled WGS sequence"/>
</dbReference>
<sequence length="173" mass="19167">MTEYSSPPDPAEALKGILSDHTHHIQSHDSTFSSRTATSDKSTARTGNRHVTTILEQEAGAASSVTQRLPFVRDVISPSPEKFSGETSDCKGFLLQCSLVFNCSPTLSPMMTLRFLMLLAFCEEKHQDELSPVFLVVSNFLILRRSLGENFLCVLIIWLQIKSYGLLSSGVDR</sequence>
<feature type="region of interest" description="Disordered" evidence="1">
    <location>
        <begin position="25"/>
        <end position="49"/>
    </location>
</feature>
<name>A0ABV0UB66_9TELE</name>
<comment type="caution">
    <text evidence="2">The sequence shown here is derived from an EMBL/GenBank/DDBJ whole genome shotgun (WGS) entry which is preliminary data.</text>
</comment>
<feature type="compositionally biased region" description="Polar residues" evidence="1">
    <location>
        <begin position="28"/>
        <end position="49"/>
    </location>
</feature>
<keyword evidence="3" id="KW-1185">Reference proteome</keyword>
<evidence type="ECO:0000313" key="3">
    <source>
        <dbReference type="Proteomes" id="UP001482620"/>
    </source>
</evidence>
<evidence type="ECO:0000256" key="1">
    <source>
        <dbReference type="SAM" id="MobiDB-lite"/>
    </source>
</evidence>
<accession>A0ABV0UB66</accession>
<evidence type="ECO:0000313" key="2">
    <source>
        <dbReference type="EMBL" id="MEQ2241408.1"/>
    </source>
</evidence>
<reference evidence="2 3" key="1">
    <citation type="submission" date="2021-06" db="EMBL/GenBank/DDBJ databases">
        <authorList>
            <person name="Palmer J.M."/>
        </authorList>
    </citation>
    <scope>NUCLEOTIDE SEQUENCE [LARGE SCALE GENOMIC DNA]</scope>
    <source>
        <strain evidence="3">if_2019</strain>
        <tissue evidence="2">Muscle</tissue>
    </source>
</reference>